<feature type="transmembrane region" description="Helical" evidence="7">
    <location>
        <begin position="74"/>
        <end position="99"/>
    </location>
</feature>
<feature type="transmembrane region" description="Helical" evidence="7">
    <location>
        <begin position="111"/>
        <end position="136"/>
    </location>
</feature>
<name>A0A1M4PMA7_9FIRM</name>
<evidence type="ECO:0000256" key="5">
    <source>
        <dbReference type="ARBA" id="ARBA00022989"/>
    </source>
</evidence>
<sequence length="173" mass="18922">MNLLIKLFISFFKIGAFSFGGGYAMLPLIKEEVIEVHNWLTNAEFIDILAVSEMTPGPIAINSATFLGYRVCGILGSIVATIAVVLPSFIIMSIIFHFLNKFKDSPYTDWFFIGIRPIVLGLIASASISVAMDAFIDVKSVLISIGVFYLVSFKKLNPIYAIILAGITGAILY</sequence>
<evidence type="ECO:0000256" key="4">
    <source>
        <dbReference type="ARBA" id="ARBA00022692"/>
    </source>
</evidence>
<dbReference type="RefSeq" id="WP_025640772.1">
    <property type="nucleotide sequence ID" value="NZ_LT669839.1"/>
</dbReference>
<organism evidence="8 9">
    <name type="scientific">[Clostridium] ultunense Esp</name>
    <dbReference type="NCBI Taxonomy" id="1288971"/>
    <lineage>
        <taxon>Bacteria</taxon>
        <taxon>Bacillati</taxon>
        <taxon>Bacillota</taxon>
        <taxon>Tissierellia</taxon>
        <taxon>Tissierellales</taxon>
        <taxon>Tepidimicrobiaceae</taxon>
        <taxon>Schnuerera</taxon>
    </lineage>
</organism>
<gene>
    <name evidence="8" type="ORF">CUESP1_1197</name>
</gene>
<evidence type="ECO:0000256" key="3">
    <source>
        <dbReference type="ARBA" id="ARBA00022475"/>
    </source>
</evidence>
<evidence type="ECO:0000256" key="2">
    <source>
        <dbReference type="ARBA" id="ARBA00005262"/>
    </source>
</evidence>
<keyword evidence="6 7" id="KW-0472">Membrane</keyword>
<reference evidence="8 9" key="1">
    <citation type="submission" date="2016-11" db="EMBL/GenBank/DDBJ databases">
        <authorList>
            <person name="Manzoor S."/>
        </authorList>
    </citation>
    <scope>NUCLEOTIDE SEQUENCE [LARGE SCALE GENOMIC DNA]</scope>
    <source>
        <strain evidence="8">Clostridium ultunense strain Esp</strain>
    </source>
</reference>
<dbReference type="AlphaFoldDB" id="A0A1M4PMA7"/>
<keyword evidence="4 7" id="KW-0812">Transmembrane</keyword>
<feature type="transmembrane region" description="Helical" evidence="7">
    <location>
        <begin position="156"/>
        <end position="172"/>
    </location>
</feature>
<accession>A0A1M4PMA7</accession>
<evidence type="ECO:0000313" key="9">
    <source>
        <dbReference type="Proteomes" id="UP000245423"/>
    </source>
</evidence>
<comment type="similarity">
    <text evidence="2">Belongs to the chromate ion transporter (CHR) (TC 2.A.51) family.</text>
</comment>
<proteinExistence type="inferred from homology"/>
<dbReference type="GO" id="GO:0005886">
    <property type="term" value="C:plasma membrane"/>
    <property type="evidence" value="ECO:0007669"/>
    <property type="project" value="UniProtKB-SubCell"/>
</dbReference>
<keyword evidence="5 7" id="KW-1133">Transmembrane helix</keyword>
<dbReference type="Pfam" id="PF02417">
    <property type="entry name" value="Chromate_transp"/>
    <property type="match status" value="1"/>
</dbReference>
<feature type="transmembrane region" description="Helical" evidence="7">
    <location>
        <begin position="7"/>
        <end position="29"/>
    </location>
</feature>
<comment type="subcellular location">
    <subcellularLocation>
        <location evidence="1">Cell membrane</location>
        <topology evidence="1">Multi-pass membrane protein</topology>
    </subcellularLocation>
</comment>
<dbReference type="InterPro" id="IPR003370">
    <property type="entry name" value="Chromate_transpt"/>
</dbReference>
<keyword evidence="9" id="KW-1185">Reference proteome</keyword>
<evidence type="ECO:0000256" key="6">
    <source>
        <dbReference type="ARBA" id="ARBA00023136"/>
    </source>
</evidence>
<dbReference type="PANTHER" id="PTHR43663:SF1">
    <property type="entry name" value="CHROMATE TRANSPORTER"/>
    <property type="match status" value="1"/>
</dbReference>
<evidence type="ECO:0000313" key="8">
    <source>
        <dbReference type="EMBL" id="SHD76570.1"/>
    </source>
</evidence>
<dbReference type="EMBL" id="LT669839">
    <property type="protein sequence ID" value="SHD76570.1"/>
    <property type="molecule type" value="Genomic_DNA"/>
</dbReference>
<dbReference type="Proteomes" id="UP000245423">
    <property type="component" value="Chromosome 1"/>
</dbReference>
<evidence type="ECO:0000256" key="1">
    <source>
        <dbReference type="ARBA" id="ARBA00004651"/>
    </source>
</evidence>
<dbReference type="OrthoDB" id="9788907at2"/>
<protein>
    <submittedName>
        <fullName evidence="8">Chromate transport protein ChrA</fullName>
    </submittedName>
</protein>
<dbReference type="GO" id="GO:0015109">
    <property type="term" value="F:chromate transmembrane transporter activity"/>
    <property type="evidence" value="ECO:0007669"/>
    <property type="project" value="InterPro"/>
</dbReference>
<dbReference type="PANTHER" id="PTHR43663">
    <property type="entry name" value="CHROMATE TRANSPORT PROTEIN-RELATED"/>
    <property type="match status" value="1"/>
</dbReference>
<keyword evidence="3" id="KW-1003">Cell membrane</keyword>
<evidence type="ECO:0000256" key="7">
    <source>
        <dbReference type="SAM" id="Phobius"/>
    </source>
</evidence>
<dbReference type="InterPro" id="IPR052518">
    <property type="entry name" value="CHR_Transporter"/>
</dbReference>